<sequence length="158" mass="18834">MQMDIWQLQISQTEAFEWRTSHRPRCTVISPPQAIDWYCLDENSLYSLIPNEDTFLWIQSERRMDLAKPELPFSAELFSQYRQGTDEVSLLQTRQPLYRLQAQLLRRQRETQALLMMHQQHEHGFVMQWHVDAERFVVTAQREPSGLVNLVYVKGKVQ</sequence>
<proteinExistence type="predicted"/>
<evidence type="ECO:0000313" key="1">
    <source>
        <dbReference type="EMBL" id="RUO34596.1"/>
    </source>
</evidence>
<gene>
    <name evidence="1" type="ORF">CWE14_00930</name>
</gene>
<protein>
    <submittedName>
        <fullName evidence="1">Uncharacterized protein</fullName>
    </submittedName>
</protein>
<reference evidence="1 2" key="1">
    <citation type="journal article" date="2011" name="Front. Microbiol.">
        <title>Genomic signatures of strain selection and enhancement in Bacillus atrophaeus var. globigii, a historical biowarfare simulant.</title>
        <authorList>
            <person name="Gibbons H.S."/>
            <person name="Broomall S.M."/>
            <person name="McNew L.A."/>
            <person name="Daligault H."/>
            <person name="Chapman C."/>
            <person name="Bruce D."/>
            <person name="Karavis M."/>
            <person name="Krepps M."/>
            <person name="McGregor P.A."/>
            <person name="Hong C."/>
            <person name="Park K.H."/>
            <person name="Akmal A."/>
            <person name="Feldman A."/>
            <person name="Lin J.S."/>
            <person name="Chang W.E."/>
            <person name="Higgs B.W."/>
            <person name="Demirev P."/>
            <person name="Lindquist J."/>
            <person name="Liem A."/>
            <person name="Fochler E."/>
            <person name="Read T.D."/>
            <person name="Tapia R."/>
            <person name="Johnson S."/>
            <person name="Bishop-Lilly K.A."/>
            <person name="Detter C."/>
            <person name="Han C."/>
            <person name="Sozhamannan S."/>
            <person name="Rosenzweig C.N."/>
            <person name="Skowronski E.W."/>
        </authorList>
    </citation>
    <scope>NUCLEOTIDE SEQUENCE [LARGE SCALE GENOMIC DNA]</scope>
    <source>
        <strain evidence="1 2">Y4G10-17</strain>
    </source>
</reference>
<accession>A0A432WLA3</accession>
<comment type="caution">
    <text evidence="1">The sequence shown here is derived from an EMBL/GenBank/DDBJ whole genome shotgun (WGS) entry which is preliminary data.</text>
</comment>
<dbReference type="EMBL" id="PIPO01000001">
    <property type="protein sequence ID" value="RUO34596.1"/>
    <property type="molecule type" value="Genomic_DNA"/>
</dbReference>
<evidence type="ECO:0000313" key="2">
    <source>
        <dbReference type="Proteomes" id="UP000287823"/>
    </source>
</evidence>
<keyword evidence="2" id="KW-1185">Reference proteome</keyword>
<dbReference type="AlphaFoldDB" id="A0A432WLA3"/>
<dbReference type="Proteomes" id="UP000287823">
    <property type="component" value="Unassembled WGS sequence"/>
</dbReference>
<organism evidence="1 2">
    <name type="scientific">Aliidiomarina soli</name>
    <dbReference type="NCBI Taxonomy" id="1928574"/>
    <lineage>
        <taxon>Bacteria</taxon>
        <taxon>Pseudomonadati</taxon>
        <taxon>Pseudomonadota</taxon>
        <taxon>Gammaproteobacteria</taxon>
        <taxon>Alteromonadales</taxon>
        <taxon>Idiomarinaceae</taxon>
        <taxon>Aliidiomarina</taxon>
    </lineage>
</organism>
<name>A0A432WLA3_9GAMM</name>